<dbReference type="InterPro" id="IPR004274">
    <property type="entry name" value="FCP1_dom"/>
</dbReference>
<organism evidence="3 4">
    <name type="scientific">Effrenium voratum</name>
    <dbReference type="NCBI Taxonomy" id="2562239"/>
    <lineage>
        <taxon>Eukaryota</taxon>
        <taxon>Sar</taxon>
        <taxon>Alveolata</taxon>
        <taxon>Dinophyceae</taxon>
        <taxon>Suessiales</taxon>
        <taxon>Symbiodiniaceae</taxon>
        <taxon>Effrenium</taxon>
    </lineage>
</organism>
<protein>
    <recommendedName>
        <fullName evidence="1">Mitochondrial import inner membrane translocase subunit TIM50</fullName>
    </recommendedName>
</protein>
<dbReference type="InterPro" id="IPR036412">
    <property type="entry name" value="HAD-like_sf"/>
</dbReference>
<dbReference type="InterPro" id="IPR050365">
    <property type="entry name" value="TIM50"/>
</dbReference>
<keyword evidence="4" id="KW-1185">Reference proteome</keyword>
<comment type="subcellular location">
    <subcellularLocation>
        <location evidence="1">Mitochondrion inner membrane</location>
        <topology evidence="1">Single-pass membrane protein</topology>
    </subcellularLocation>
</comment>
<evidence type="ECO:0000313" key="4">
    <source>
        <dbReference type="Proteomes" id="UP001178507"/>
    </source>
</evidence>
<keyword evidence="1" id="KW-0811">Translocation</keyword>
<name>A0AA36N632_9DINO</name>
<evidence type="ECO:0000256" key="1">
    <source>
        <dbReference type="RuleBase" id="RU365079"/>
    </source>
</evidence>
<comment type="caution">
    <text evidence="3">The sequence shown here is derived from an EMBL/GenBank/DDBJ whole genome shotgun (WGS) entry which is preliminary data.</text>
</comment>
<dbReference type="Proteomes" id="UP001178507">
    <property type="component" value="Unassembled WGS sequence"/>
</dbReference>
<comment type="similarity">
    <text evidence="1">Belongs to the TIM50 family.</text>
</comment>
<reference evidence="3" key="1">
    <citation type="submission" date="2023-08" db="EMBL/GenBank/DDBJ databases">
        <authorList>
            <person name="Chen Y."/>
            <person name="Shah S."/>
            <person name="Dougan E. K."/>
            <person name="Thang M."/>
            <person name="Chan C."/>
        </authorList>
    </citation>
    <scope>NUCLEOTIDE SEQUENCE</scope>
</reference>
<keyword evidence="1" id="KW-0813">Transport</keyword>
<comment type="function">
    <text evidence="1">Essential component of the TIM23 complex, a complex that mediates the translocation of transit peptide-containing proteins across the mitochondrial inner membrane.</text>
</comment>
<dbReference type="PANTHER" id="PTHR12210">
    <property type="entry name" value="DULLARD PROTEIN PHOSPHATASE"/>
    <property type="match status" value="1"/>
</dbReference>
<dbReference type="SUPFAM" id="SSF56784">
    <property type="entry name" value="HAD-like"/>
    <property type="match status" value="1"/>
</dbReference>
<dbReference type="InterPro" id="IPR023214">
    <property type="entry name" value="HAD_sf"/>
</dbReference>
<gene>
    <name evidence="3" type="ORF">EVOR1521_LOCUS23579</name>
</gene>
<dbReference type="Pfam" id="PF18143">
    <property type="entry name" value="HAD_SAK_2"/>
    <property type="match status" value="1"/>
</dbReference>
<evidence type="ECO:0000313" key="3">
    <source>
        <dbReference type="EMBL" id="CAJ1400175.1"/>
    </source>
</evidence>
<keyword evidence="1" id="KW-0653">Protein transport</keyword>
<proteinExistence type="inferred from homology"/>
<dbReference type="Pfam" id="PF03031">
    <property type="entry name" value="NIF"/>
    <property type="match status" value="1"/>
</dbReference>
<dbReference type="PROSITE" id="PS50969">
    <property type="entry name" value="FCP1"/>
    <property type="match status" value="1"/>
</dbReference>
<dbReference type="GO" id="GO:0015031">
    <property type="term" value="P:protein transport"/>
    <property type="evidence" value="ECO:0007669"/>
    <property type="project" value="UniProtKB-KW"/>
</dbReference>
<comment type="subunit">
    <text evidence="1">Component of the TIM23 complex.</text>
</comment>
<dbReference type="EMBL" id="CAUJNA010003362">
    <property type="protein sequence ID" value="CAJ1400175.1"/>
    <property type="molecule type" value="Genomic_DNA"/>
</dbReference>
<dbReference type="AlphaFoldDB" id="A0AA36N632"/>
<accession>A0AA36N632</accession>
<keyword evidence="1" id="KW-0496">Mitochondrion</keyword>
<dbReference type="Gene3D" id="3.40.50.1000">
    <property type="entry name" value="HAD superfamily/HAD-like"/>
    <property type="match status" value="1"/>
</dbReference>
<evidence type="ECO:0000259" key="2">
    <source>
        <dbReference type="PROSITE" id="PS50969"/>
    </source>
</evidence>
<dbReference type="GO" id="GO:0005744">
    <property type="term" value="C:TIM23 mitochondrial import inner membrane translocase complex"/>
    <property type="evidence" value="ECO:0007669"/>
    <property type="project" value="UniProtKB-UniRule"/>
</dbReference>
<sequence length="367" mass="41434">MRAHRHAPKHNFTRVVFLDVDGVLNSAAEHAAGSDYIPVGSGGLWLERNLLLRLRDLLHVGQAHVVVSSSWRREQAAIEALKIACAQVGIALWRFIGQTCEIRVGRTAASRRVAEIQAYLRCSAQLGVQQWVALDDMDLASQCPQHLRKNMIRTDPHHGLQPEQVQAALQVFGLSENRWESPPQGKGIILDIDGTLIDTASHSPLQPAYSQEALAIYGRPHLQTFLDFCFENFAGVALWSTSDEEWCKLVVDKVLGPERSWCFQWCQQHCSEHLRDKEGEEIPVCKKLRKVWKSSTRRACGFHRKGCVIIEGSYRNCYFNRGNAVIVPSFDASSEASAEDEELLKLMRYLETEVLPLEDVRSHTCPR</sequence>
<feature type="domain" description="FCP1 homology" evidence="2">
    <location>
        <begin position="181"/>
        <end position="353"/>
    </location>
</feature>
<dbReference type="SMART" id="SM00577">
    <property type="entry name" value="CPDc"/>
    <property type="match status" value="1"/>
</dbReference>
<keyword evidence="1" id="KW-0809">Transit peptide</keyword>